<dbReference type="PRINTS" id="PR00252">
    <property type="entry name" value="NRIONCHANNEL"/>
</dbReference>
<feature type="transmembrane region" description="Helical" evidence="5">
    <location>
        <begin position="358"/>
        <end position="381"/>
    </location>
</feature>
<keyword evidence="5" id="KW-0406">Ion transport</keyword>
<dbReference type="Proteomes" id="UP000887566">
    <property type="component" value="Unplaced"/>
</dbReference>
<feature type="transmembrane region" description="Helical" evidence="5">
    <location>
        <begin position="328"/>
        <end position="346"/>
    </location>
</feature>
<dbReference type="CDD" id="cd18989">
    <property type="entry name" value="LGIC_ECD_cation"/>
    <property type="match status" value="1"/>
</dbReference>
<dbReference type="SUPFAM" id="SSF63712">
    <property type="entry name" value="Nicotinic receptor ligand binding domain-like"/>
    <property type="match status" value="1"/>
</dbReference>
<dbReference type="InterPro" id="IPR006202">
    <property type="entry name" value="Neur_chan_lig-bd"/>
</dbReference>
<evidence type="ECO:0000259" key="7">
    <source>
        <dbReference type="Pfam" id="PF02931"/>
    </source>
</evidence>
<protein>
    <submittedName>
        <fullName evidence="10">Uncharacterized protein</fullName>
    </submittedName>
</protein>
<dbReference type="FunFam" id="2.70.170.10:FF:000028">
    <property type="entry name" value="AcetylCholine Receptor"/>
    <property type="match status" value="1"/>
</dbReference>
<evidence type="ECO:0000256" key="1">
    <source>
        <dbReference type="ARBA" id="ARBA00004141"/>
    </source>
</evidence>
<dbReference type="PROSITE" id="PS00236">
    <property type="entry name" value="NEUROTR_ION_CHANNEL"/>
    <property type="match status" value="1"/>
</dbReference>
<evidence type="ECO:0000256" key="6">
    <source>
        <dbReference type="SAM" id="MobiDB-lite"/>
    </source>
</evidence>
<evidence type="ECO:0000256" key="2">
    <source>
        <dbReference type="ARBA" id="ARBA00022692"/>
    </source>
</evidence>
<dbReference type="AlphaFoldDB" id="A0A914WSD1"/>
<feature type="domain" description="Neurotransmitter-gated ion-channel transmembrane" evidence="8">
    <location>
        <begin position="318"/>
        <end position="385"/>
    </location>
</feature>
<sequence>MHQRADDDRQRRRPVRPRPRDQQRAHSASPIAVVVVCFVVVVVDTKLAQAAGLQSSSAPPPAMAAAILTYFLLLVVVAHIHLVRPTQYDGASNHLTTYLLKKHDRAAPPDGLIDMRFELDLVHILGIDEIKQTMTVLVYVVEEWVDLSLSWNPEEHDNITKTWLPTTKVWLPDLIVFNMLDHQPLLKNIRSPVEIHNDGVIKRSYPAVYTVTCTITIEDFPLDEQNCSLEIASWAYTEDKLFLNASRKEKMEHYSPNEEWELIHYEYRRAHYEHEGLVVSEILYDVLVRRKPLFYVVTLIIPSYIMCAISIAGLFARFSTNQDRQERFTLGVTAILTMAVLSLVVSEKVPHSSKHVPILVLYFLFNMVVVAIATLMTGPIMRLHCAGLKSGAKPPPHWVFKVLLMGDKNGSINYPKRRESLRLLQRTWSRRSGHDAGWDALNAALTALTQELNKSQELNEQQNTVELWIEVASRLDWVMMIGLLLLLTIPAVFLFVQCLVR</sequence>
<feature type="compositionally biased region" description="Basic and acidic residues" evidence="6">
    <location>
        <begin position="1"/>
        <end position="10"/>
    </location>
</feature>
<accession>A0A914WSD1</accession>
<keyword evidence="4 5" id="KW-0472">Membrane</keyword>
<dbReference type="Pfam" id="PF02931">
    <property type="entry name" value="Neur_chan_LBD"/>
    <property type="match status" value="1"/>
</dbReference>
<feature type="region of interest" description="Disordered" evidence="6">
    <location>
        <begin position="1"/>
        <end position="25"/>
    </location>
</feature>
<evidence type="ECO:0000256" key="5">
    <source>
        <dbReference type="RuleBase" id="RU000687"/>
    </source>
</evidence>
<feature type="transmembrane region" description="Helical" evidence="5">
    <location>
        <begin position="25"/>
        <end position="43"/>
    </location>
</feature>
<dbReference type="InterPro" id="IPR036719">
    <property type="entry name" value="Neuro-gated_channel_TM_sf"/>
</dbReference>
<feature type="transmembrane region" description="Helical" evidence="5">
    <location>
        <begin position="63"/>
        <end position="83"/>
    </location>
</feature>
<dbReference type="CDD" id="cd19051">
    <property type="entry name" value="LGIC_TM_cation"/>
    <property type="match status" value="1"/>
</dbReference>
<keyword evidence="5" id="KW-0407">Ion channel</keyword>
<dbReference type="Gene3D" id="1.20.58.390">
    <property type="entry name" value="Neurotransmitter-gated ion-channel transmembrane domain"/>
    <property type="match status" value="1"/>
</dbReference>
<feature type="transmembrane region" description="Helical" evidence="5">
    <location>
        <begin position="293"/>
        <end position="316"/>
    </location>
</feature>
<evidence type="ECO:0000256" key="4">
    <source>
        <dbReference type="ARBA" id="ARBA00023136"/>
    </source>
</evidence>
<dbReference type="Gene3D" id="2.70.170.10">
    <property type="entry name" value="Neurotransmitter-gated ion-channel ligand-binding domain"/>
    <property type="match status" value="1"/>
</dbReference>
<proteinExistence type="inferred from homology"/>
<keyword evidence="5" id="KW-0813">Transport</keyword>
<evidence type="ECO:0000259" key="8">
    <source>
        <dbReference type="Pfam" id="PF02932"/>
    </source>
</evidence>
<comment type="similarity">
    <text evidence="5">Belongs to the ligand-gated ion channel (TC 1.A.9) family.</text>
</comment>
<dbReference type="GO" id="GO:0005230">
    <property type="term" value="F:extracellular ligand-gated monoatomic ion channel activity"/>
    <property type="evidence" value="ECO:0007669"/>
    <property type="project" value="InterPro"/>
</dbReference>
<keyword evidence="3 5" id="KW-1133">Transmembrane helix</keyword>
<feature type="transmembrane region" description="Helical" evidence="5">
    <location>
        <begin position="477"/>
        <end position="500"/>
    </location>
</feature>
<dbReference type="WBParaSite" id="PSAMB.scaffold4962size13037.g25599.t1">
    <property type="protein sequence ID" value="PSAMB.scaffold4962size13037.g25599.t1"/>
    <property type="gene ID" value="PSAMB.scaffold4962size13037.g25599"/>
</dbReference>
<dbReference type="InterPro" id="IPR018000">
    <property type="entry name" value="Neurotransmitter_ion_chnl_CS"/>
</dbReference>
<dbReference type="PANTHER" id="PTHR18945">
    <property type="entry name" value="NEUROTRANSMITTER GATED ION CHANNEL"/>
    <property type="match status" value="1"/>
</dbReference>
<dbReference type="SUPFAM" id="SSF90112">
    <property type="entry name" value="Neurotransmitter-gated ion-channel transmembrane pore"/>
    <property type="match status" value="1"/>
</dbReference>
<reference evidence="10" key="1">
    <citation type="submission" date="2022-11" db="UniProtKB">
        <authorList>
            <consortium name="WormBaseParasite"/>
        </authorList>
    </citation>
    <scope>IDENTIFICATION</scope>
</reference>
<dbReference type="InterPro" id="IPR006029">
    <property type="entry name" value="Neurotrans-gated_channel_TM"/>
</dbReference>
<keyword evidence="2 5" id="KW-0812">Transmembrane</keyword>
<dbReference type="InterPro" id="IPR036734">
    <property type="entry name" value="Neur_chan_lig-bd_sf"/>
</dbReference>
<evidence type="ECO:0000256" key="3">
    <source>
        <dbReference type="ARBA" id="ARBA00022989"/>
    </source>
</evidence>
<name>A0A914WSD1_9BILA</name>
<keyword evidence="9" id="KW-1185">Reference proteome</keyword>
<evidence type="ECO:0000313" key="9">
    <source>
        <dbReference type="Proteomes" id="UP000887566"/>
    </source>
</evidence>
<dbReference type="GO" id="GO:0004888">
    <property type="term" value="F:transmembrane signaling receptor activity"/>
    <property type="evidence" value="ECO:0007669"/>
    <property type="project" value="InterPro"/>
</dbReference>
<feature type="domain" description="Neurotransmitter-gated ion-channel ligand-binding" evidence="7">
    <location>
        <begin position="94"/>
        <end position="292"/>
    </location>
</feature>
<dbReference type="GO" id="GO:0016020">
    <property type="term" value="C:membrane"/>
    <property type="evidence" value="ECO:0007669"/>
    <property type="project" value="UniProtKB-SubCell"/>
</dbReference>
<organism evidence="9 10">
    <name type="scientific">Plectus sambesii</name>
    <dbReference type="NCBI Taxonomy" id="2011161"/>
    <lineage>
        <taxon>Eukaryota</taxon>
        <taxon>Metazoa</taxon>
        <taxon>Ecdysozoa</taxon>
        <taxon>Nematoda</taxon>
        <taxon>Chromadorea</taxon>
        <taxon>Plectida</taxon>
        <taxon>Plectina</taxon>
        <taxon>Plectoidea</taxon>
        <taxon>Plectidae</taxon>
        <taxon>Plectus</taxon>
    </lineage>
</organism>
<dbReference type="InterPro" id="IPR006201">
    <property type="entry name" value="Neur_channel"/>
</dbReference>
<dbReference type="InterPro" id="IPR038050">
    <property type="entry name" value="Neuro_actylchol_rec"/>
</dbReference>
<dbReference type="Pfam" id="PF02932">
    <property type="entry name" value="Neur_chan_memb"/>
    <property type="match status" value="1"/>
</dbReference>
<comment type="caution">
    <text evidence="5">Lacks conserved residue(s) required for the propagation of feature annotation.</text>
</comment>
<evidence type="ECO:0000313" key="10">
    <source>
        <dbReference type="WBParaSite" id="PSAMB.scaffold4962size13037.g25599.t1"/>
    </source>
</evidence>
<comment type="subcellular location">
    <subcellularLocation>
        <location evidence="1">Membrane</location>
        <topology evidence="1">Multi-pass membrane protein</topology>
    </subcellularLocation>
</comment>